<dbReference type="Pfam" id="PF10595">
    <property type="entry name" value="FAM161A_B"/>
    <property type="match status" value="1"/>
</dbReference>
<evidence type="ECO:0000256" key="1">
    <source>
        <dbReference type="ARBA" id="ARBA00006663"/>
    </source>
</evidence>
<dbReference type="PANTHER" id="PTHR21501:SF1">
    <property type="entry name" value="PROTEIN FAM-161"/>
    <property type="match status" value="1"/>
</dbReference>
<comment type="similarity">
    <text evidence="1">Belongs to the FAM161 family.</text>
</comment>
<dbReference type="PANTHER" id="PTHR21501">
    <property type="entry name" value="PROTEIN FAM-161"/>
    <property type="match status" value="1"/>
</dbReference>
<evidence type="ECO:0000313" key="4">
    <source>
        <dbReference type="Proteomes" id="UP000036681"/>
    </source>
</evidence>
<organism evidence="4 5">
    <name type="scientific">Ascaris lumbricoides</name>
    <name type="common">Giant roundworm</name>
    <dbReference type="NCBI Taxonomy" id="6252"/>
    <lineage>
        <taxon>Eukaryota</taxon>
        <taxon>Metazoa</taxon>
        <taxon>Ecdysozoa</taxon>
        <taxon>Nematoda</taxon>
        <taxon>Chromadorea</taxon>
        <taxon>Rhabditida</taxon>
        <taxon>Spirurina</taxon>
        <taxon>Ascaridomorpha</taxon>
        <taxon>Ascaridoidea</taxon>
        <taxon>Ascarididae</taxon>
        <taxon>Ascaris</taxon>
    </lineage>
</organism>
<proteinExistence type="inferred from homology"/>
<evidence type="ECO:0000256" key="2">
    <source>
        <dbReference type="ARBA" id="ARBA00023054"/>
    </source>
</evidence>
<dbReference type="Proteomes" id="UP000036681">
    <property type="component" value="Unplaced"/>
</dbReference>
<dbReference type="WBParaSite" id="ALUE_0001210701-mRNA-1">
    <property type="protein sequence ID" value="ALUE_0001210701-mRNA-1"/>
    <property type="gene ID" value="ALUE_0001210701"/>
</dbReference>
<keyword evidence="2 3" id="KW-0175">Coiled coil</keyword>
<dbReference type="InterPro" id="IPR019579">
    <property type="entry name" value="FAM161A/B"/>
</dbReference>
<dbReference type="AlphaFoldDB" id="A0A0M3I5B3"/>
<accession>A0A0M3I5B3</accession>
<protein>
    <submittedName>
        <fullName evidence="5">Protein FAM161A</fullName>
    </submittedName>
</protein>
<dbReference type="InterPro" id="IPR051655">
    <property type="entry name" value="FAM161"/>
</dbReference>
<dbReference type="GO" id="GO:0005856">
    <property type="term" value="C:cytoskeleton"/>
    <property type="evidence" value="ECO:0007669"/>
    <property type="project" value="UniProtKB-ARBA"/>
</dbReference>
<keyword evidence="4" id="KW-1185">Reference proteome</keyword>
<evidence type="ECO:0000313" key="5">
    <source>
        <dbReference type="WBParaSite" id="ALUE_0001210701-mRNA-1"/>
    </source>
</evidence>
<sequence>MAASDEDRLRDADFMSNLSQLRQQHKKTFSIIESLYNDYGNYVRPLSTNEYDADAFDYCNRGYLGERRSKSVQSLLHSCECWQEERTVQFTEEEWIPQITVPKPFQMTLRDEKAPIKASYSQKFIKELTEKKQEEMRESVEATNKLRDEKAPIKASYSQKFIKELTEKKQEEMRESVEATNKLRCKAREVPRSTYEPIYEQMLVDMERAREERHRRAAQMIQRSRRPFSALTTSTTNFHMRRCASAEASEWEKRETFKANEVPMSVYLPPYKDEIQAALRAKARTQRAIKLIQASKAPTGMQVVTHSLTTYQQNVASAVKLYTFIIICTVSTVKLF</sequence>
<evidence type="ECO:0000256" key="3">
    <source>
        <dbReference type="SAM" id="Coils"/>
    </source>
</evidence>
<reference evidence="5" key="1">
    <citation type="submission" date="2017-02" db="UniProtKB">
        <authorList>
            <consortium name="WormBaseParasite"/>
        </authorList>
    </citation>
    <scope>IDENTIFICATION</scope>
</reference>
<name>A0A0M3I5B3_ASCLU</name>
<dbReference type="GO" id="GO:0044782">
    <property type="term" value="P:cilium organization"/>
    <property type="evidence" value="ECO:0007669"/>
    <property type="project" value="TreeGrafter"/>
</dbReference>
<feature type="coiled-coil region" evidence="3">
    <location>
        <begin position="125"/>
        <end position="182"/>
    </location>
</feature>
<dbReference type="GO" id="GO:0005929">
    <property type="term" value="C:cilium"/>
    <property type="evidence" value="ECO:0007669"/>
    <property type="project" value="TreeGrafter"/>
</dbReference>